<dbReference type="SUPFAM" id="SSF81901">
    <property type="entry name" value="HCP-like"/>
    <property type="match status" value="2"/>
</dbReference>
<evidence type="ECO:0000313" key="4">
    <source>
        <dbReference type="Proteomes" id="UP001178508"/>
    </source>
</evidence>
<dbReference type="EMBL" id="OY660870">
    <property type="protein sequence ID" value="CAJ1059923.1"/>
    <property type="molecule type" value="Genomic_DNA"/>
</dbReference>
<sequence length="1108" mass="125773">MKVLESVSLGCLFFVAVILGHSLSQTISSPSAQPAESLPDNFIEFRSAPDRVVDGSVVRVRYRCSRPCQLAVEVVVSTLKKTDFVVFRKKWISRLGVYWISRVVLKLPPSILYKQDFFNRRVLDPQRVAVRAWLDHHDNSSEPKTYRSSFMWAYKVLQTTPLSERPVKPPTECPSWSAHLMWQMRRNRIHQCQHESDIVDMLTFPLASTGEHFGVIRKFHPFIDRSLERSRRHAVTKPRFTLSVWIYLLEWCHMRVCGIIHHINRENSFDSILMLLTDAGDVVIQARVTSGEDDAFTALVVLPLRKWIRLDCYVQDSKVLLDVKWDDKSRRIHYRYKQPVHFDDTDGYFVIGGGRYMQGIHGYYGPVRYHRFGTEEVNNPLQPSSTLKMLDKTHQECQEVKEFTKAFLQEVTMTKPTPREKRGTTPFIRPWGQAAEKTCKQTWTLEKQLQYSNLFHFLQTNEENIRTGFLGMKKLGAALFESSVKTVFAKNQTNNTITLNSTSLLKEASCLGNHRASLLLATIHLSGLGNSVDQQQGHVYSLIGAAGDNRFALMHAGYKHSQGIDGFPKDLDLAYSYYSNTGFQSSIDVSRLYESKQSVIQHIYLNNPDDLNQLSHQKNDGFQYEKFKAESGDVQAQRNLAVMLYRGENGVSKDTDSAVKWFERSAMQMKDPEALYDYSIILMKGEGVKKNKTKGFKLMQKAAEMGSIRALNALGWYYWNILNDDKNAVKYFEQAAQQGNEDGMFNLGIYYLTGTHPDKPWKNETAAFQHFLGASWYGHIAGSVEAARYYSTGNLKGVSRDVERAVMMLKKVCDQNGHLGFMIGEALQAYLQSSWQEALVKYMLAAETGLGLAQSNAAHLCEELNLSPDCQWRYHNYSILNYDPHPATLLKMGDHYYYHPLSITRADSLSLVGRAVSMYSRAAVAGSPQGMFNLVVLVKEGHTLPPDTYNFFSVSRYDELHVVVEKILKRCVEAEHEDAVTPCSLALLGVQMGKALSRMTQSGAQLILAYASLLSALVITVIMPLQSCLRQRISSQHVRERTSPVSQEGVRIIREQNGIMGERFTAAGILGFIALKGEQCLRQAGDFMVTVSGVCLCVFWTTLLYYLL</sequence>
<dbReference type="SMART" id="SM00671">
    <property type="entry name" value="SEL1"/>
    <property type="match status" value="7"/>
</dbReference>
<feature type="signal peptide" evidence="2">
    <location>
        <begin position="1"/>
        <end position="24"/>
    </location>
</feature>
<dbReference type="Gene3D" id="1.25.40.10">
    <property type="entry name" value="Tetratricopeptide repeat domain"/>
    <property type="match status" value="2"/>
</dbReference>
<dbReference type="PANTHER" id="PTHR44444">
    <property type="entry name" value="PROTEIN SEL-1 HOMOLOG 3"/>
    <property type="match status" value="1"/>
</dbReference>
<organism evidence="3 4">
    <name type="scientific">Xyrichtys novacula</name>
    <name type="common">Pearly razorfish</name>
    <name type="synonym">Hemipteronotus novacula</name>
    <dbReference type="NCBI Taxonomy" id="13765"/>
    <lineage>
        <taxon>Eukaryota</taxon>
        <taxon>Metazoa</taxon>
        <taxon>Chordata</taxon>
        <taxon>Craniata</taxon>
        <taxon>Vertebrata</taxon>
        <taxon>Euteleostomi</taxon>
        <taxon>Actinopterygii</taxon>
        <taxon>Neopterygii</taxon>
        <taxon>Teleostei</taxon>
        <taxon>Neoteleostei</taxon>
        <taxon>Acanthomorphata</taxon>
        <taxon>Eupercaria</taxon>
        <taxon>Labriformes</taxon>
        <taxon>Labridae</taxon>
        <taxon>Xyrichtys</taxon>
    </lineage>
</organism>
<keyword evidence="2" id="KW-0732">Signal</keyword>
<keyword evidence="4" id="KW-1185">Reference proteome</keyword>
<name>A0AAV1FFL2_XYRNO</name>
<dbReference type="InterPro" id="IPR011990">
    <property type="entry name" value="TPR-like_helical_dom_sf"/>
</dbReference>
<evidence type="ECO:0000256" key="2">
    <source>
        <dbReference type="SAM" id="SignalP"/>
    </source>
</evidence>
<keyword evidence="1" id="KW-0472">Membrane</keyword>
<feature type="transmembrane region" description="Helical" evidence="1">
    <location>
        <begin position="1087"/>
        <end position="1107"/>
    </location>
</feature>
<gene>
    <name evidence="3" type="ORF">XNOV1_A038411</name>
</gene>
<accession>A0AAV1FFL2</accession>
<dbReference type="PANTHER" id="PTHR44444:SF1">
    <property type="entry name" value="PROTEIN SEL-1 HOMOLOG 3"/>
    <property type="match status" value="1"/>
</dbReference>
<protein>
    <submittedName>
        <fullName evidence="3">Protein sel-1 homolog 3</fullName>
    </submittedName>
</protein>
<feature type="transmembrane region" description="Helical" evidence="1">
    <location>
        <begin position="1007"/>
        <end position="1025"/>
    </location>
</feature>
<keyword evidence="1" id="KW-1133">Transmembrane helix</keyword>
<dbReference type="Proteomes" id="UP001178508">
    <property type="component" value="Chromosome 7"/>
</dbReference>
<dbReference type="InterPro" id="IPR006597">
    <property type="entry name" value="Sel1-like"/>
</dbReference>
<reference evidence="3" key="1">
    <citation type="submission" date="2023-08" db="EMBL/GenBank/DDBJ databases">
        <authorList>
            <person name="Alioto T."/>
            <person name="Alioto T."/>
            <person name="Gomez Garrido J."/>
        </authorList>
    </citation>
    <scope>NUCLEOTIDE SEQUENCE</scope>
</reference>
<keyword evidence="1" id="KW-0812">Transmembrane</keyword>
<dbReference type="Pfam" id="PF08238">
    <property type="entry name" value="Sel1"/>
    <property type="match status" value="6"/>
</dbReference>
<evidence type="ECO:0000256" key="1">
    <source>
        <dbReference type="SAM" id="Phobius"/>
    </source>
</evidence>
<dbReference type="AlphaFoldDB" id="A0AAV1FFL2"/>
<evidence type="ECO:0000313" key="3">
    <source>
        <dbReference type="EMBL" id="CAJ1059923.1"/>
    </source>
</evidence>
<dbReference type="InterPro" id="IPR042756">
    <property type="entry name" value="Sel-1L3"/>
</dbReference>
<feature type="chain" id="PRO_5043516514" evidence="2">
    <location>
        <begin position="25"/>
        <end position="1108"/>
    </location>
</feature>
<proteinExistence type="predicted"/>